<dbReference type="Proteomes" id="UP000596196">
    <property type="component" value="Chromosome"/>
</dbReference>
<dbReference type="EC" id="1.1.1.-" evidence="12"/>
<evidence type="ECO:0000256" key="1">
    <source>
        <dbReference type="ARBA" id="ARBA00006484"/>
    </source>
</evidence>
<dbReference type="Proteomes" id="UP000190696">
    <property type="component" value="Unassembled WGS sequence"/>
</dbReference>
<dbReference type="Proteomes" id="UP000305524">
    <property type="component" value="Unassembled WGS sequence"/>
</dbReference>
<dbReference type="EMBL" id="MUAI01000001">
    <property type="protein sequence ID" value="OOR08431.1"/>
    <property type="molecule type" value="Genomic_DNA"/>
</dbReference>
<evidence type="ECO:0000313" key="12">
    <source>
        <dbReference type="EMBL" id="VXB14922.1"/>
    </source>
</evidence>
<accession>A0A0B5S8L5</accession>
<evidence type="ECO:0000313" key="4">
    <source>
        <dbReference type="EMBL" id="EEL69573.1"/>
    </source>
</evidence>
<dbReference type="Proteomes" id="UP000236165">
    <property type="component" value="Unassembled WGS sequence"/>
</dbReference>
<keyword evidence="21" id="KW-1185">Reference proteome</keyword>
<dbReference type="Proteomes" id="UP000437562">
    <property type="component" value="Unassembled WGS sequence"/>
</dbReference>
<dbReference type="Pfam" id="PF13561">
    <property type="entry name" value="adh_short_C2"/>
    <property type="match status" value="1"/>
</dbReference>
<dbReference type="EMBL" id="AHEV01000009">
    <property type="protein sequence ID" value="EJR43630.1"/>
    <property type="molecule type" value="Genomic_DNA"/>
</dbReference>
<evidence type="ECO:0000313" key="17">
    <source>
        <dbReference type="Proteomes" id="UP000194131"/>
    </source>
</evidence>
<dbReference type="EMBL" id="SZOD01000148">
    <property type="protein sequence ID" value="TKI85995.1"/>
    <property type="molecule type" value="Genomic_DNA"/>
</dbReference>
<dbReference type="KEGG" id="bmyo:BG05_2238"/>
<dbReference type="HOGENOM" id="CLU_010194_1_3_9"/>
<dbReference type="EMBL" id="CP020743">
    <property type="protein sequence ID" value="ARJ23354.1"/>
    <property type="molecule type" value="Genomic_DNA"/>
</dbReference>
<dbReference type="FunFam" id="3.40.50.720:FF:000173">
    <property type="entry name" value="3-oxoacyl-[acyl-carrier protein] reductase"/>
    <property type="match status" value="1"/>
</dbReference>
<reference evidence="10 21" key="10">
    <citation type="submission" date="2020-12" db="EMBL/GenBank/DDBJ databases">
        <title>FDA dAtabase for Regulatory Grade micrObial Sequences (FDA-ARGOS): Supporting development and validation of Infectious Disease Dx tests.</title>
        <authorList>
            <person name="Nelson B."/>
            <person name="Plummer A."/>
            <person name="Tallon L."/>
            <person name="Sadzewicz L."/>
            <person name="Zhao X."/>
            <person name="Boylan J."/>
            <person name="Ott S."/>
            <person name="Bowen H."/>
            <person name="Vavikolanu K."/>
            <person name="Mehta A."/>
            <person name="Aluvathingal J."/>
            <person name="Nadendla S."/>
            <person name="Myers T."/>
            <person name="Yan Y."/>
            <person name="Sichtig H."/>
        </authorList>
    </citation>
    <scope>NUCLEOTIDE SEQUENCE [LARGE SCALE GENOMIC DNA]</scope>
    <source>
        <strain evidence="10 21">FDAARGOS_924</strain>
    </source>
</reference>
<keyword evidence="2 8" id="KW-0560">Oxidoreductase</keyword>
<evidence type="ECO:0000313" key="9">
    <source>
        <dbReference type="EMBL" id="PJN72385.1"/>
    </source>
</evidence>
<dbReference type="GO" id="GO:0004316">
    <property type="term" value="F:3-oxoacyl-[acyl-carrier-protein] reductase (NADPH) activity"/>
    <property type="evidence" value="ECO:0007669"/>
    <property type="project" value="UniProtKB-EC"/>
</dbReference>
<dbReference type="KEGG" id="bww:bwei_1172"/>
<dbReference type="EMBL" id="MKZQ01000009">
    <property type="protein sequence ID" value="PJN72385.1"/>
    <property type="molecule type" value="Genomic_DNA"/>
</dbReference>
<evidence type="ECO:0000313" key="5">
    <source>
        <dbReference type="EMBL" id="EJR43630.1"/>
    </source>
</evidence>
<dbReference type="EC" id="1.1.1.100" evidence="8 9"/>
<evidence type="ECO:0000313" key="7">
    <source>
        <dbReference type="EMBL" id="OOR08431.1"/>
    </source>
</evidence>
<gene>
    <name evidence="12" type="primary">efpI</name>
    <name evidence="9" type="synonym">fabG_2</name>
    <name evidence="6" type="ORF">AWW70_25255</name>
    <name evidence="3" type="ORF">B7492_20135</name>
    <name evidence="12" type="ORF">BACI71_100273</name>
    <name evidence="9" type="ORF">BACWE_07860</name>
    <name evidence="4" type="ORF">bcere0026_34750</name>
    <name evidence="7" type="ORF">BW900_00420</name>
    <name evidence="11" type="ORF">FC701_07630</name>
    <name evidence="10" type="ORF">I6G81_18925</name>
    <name evidence="5" type="ORF">III_01705</name>
    <name evidence="8" type="ORF">S3E15_03163</name>
</gene>
<dbReference type="Proteomes" id="UP000065797">
    <property type="component" value="Unassembled WGS sequence"/>
</dbReference>
<reference evidence="11 19" key="8">
    <citation type="journal article" date="2019" name="Environ. Microbiol.">
        <title>An active ?-lactamase is a part of an orchestrated cell wall stress resistance network of Bacillus subtilis and related rhizosphere species.</title>
        <authorList>
            <person name="Bucher T."/>
            <person name="Keren-Paz A."/>
            <person name="Hausser J."/>
            <person name="Olender T."/>
            <person name="Cytryn E."/>
            <person name="Kolodkin-Gal I."/>
        </authorList>
    </citation>
    <scope>NUCLEOTIDE SEQUENCE [LARGE SCALE GENOMIC DNA]</scope>
    <source>
        <strain evidence="11 19">I186</strain>
    </source>
</reference>
<evidence type="ECO:0000313" key="11">
    <source>
        <dbReference type="EMBL" id="TKI85995.1"/>
    </source>
</evidence>
<dbReference type="InterPro" id="IPR036291">
    <property type="entry name" value="NAD(P)-bd_dom_sf"/>
</dbReference>
<dbReference type="NCBIfam" id="NF047420">
    <property type="entry name" value="EF_P_mod_YmfI"/>
    <property type="match status" value="1"/>
</dbReference>
<evidence type="ECO:0000313" key="13">
    <source>
        <dbReference type="Proteomes" id="UP000006976"/>
    </source>
</evidence>
<comment type="similarity">
    <text evidence="1">Belongs to the short-chain dehydrogenases/reductases (SDR) family.</text>
</comment>
<dbReference type="PATRIC" id="fig|1405.16.peg.4459"/>
<organism evidence="4">
    <name type="scientific">Bacillus mycoides</name>
    <dbReference type="NCBI Taxonomy" id="1405"/>
    <lineage>
        <taxon>Bacteria</taxon>
        <taxon>Bacillati</taxon>
        <taxon>Bacillota</taxon>
        <taxon>Bacilli</taxon>
        <taxon>Bacillales</taxon>
        <taxon>Bacillaceae</taxon>
        <taxon>Bacillus</taxon>
        <taxon>Bacillus cereus group</taxon>
    </lineage>
</organism>
<dbReference type="SUPFAM" id="SSF51735">
    <property type="entry name" value="NAD(P)-binding Rossmann-fold domains"/>
    <property type="match status" value="1"/>
</dbReference>
<evidence type="ECO:0000313" key="19">
    <source>
        <dbReference type="Proteomes" id="UP000305524"/>
    </source>
</evidence>
<accession>C2PZD7</accession>
<evidence type="ECO:0000313" key="15">
    <source>
        <dbReference type="Proteomes" id="UP000190696"/>
    </source>
</evidence>
<evidence type="ECO:0000313" key="16">
    <source>
        <dbReference type="Proteomes" id="UP000192932"/>
    </source>
</evidence>
<sequence>MKKYALVTGGSGGIGSAISKQLIEDGYTVYIHYNKSEEKIRGLQKEFDAVIPVQANLASIDGAEKLWGQIEHPIDVIVYAAGKSIFGLVTDVTNEELDYMVELQVKSVYRLLSMALPPMIGRRSGNVVVISSIWGQIGASCEVLYSMVKGAQNSYVKALAKEVSLSGLRVNAVAPGAIETEMLNVFSEDDKNEIAEDIPLGRIGLPEEVAKTVSFLVSPGASYITGQIIGVNGGWHC</sequence>
<evidence type="ECO:0000313" key="8">
    <source>
        <dbReference type="EMBL" id="OSX94565.1"/>
    </source>
</evidence>
<evidence type="ECO:0000313" key="10">
    <source>
        <dbReference type="EMBL" id="QQA14468.1"/>
    </source>
</evidence>
<evidence type="ECO:0000313" key="3">
    <source>
        <dbReference type="EMBL" id="ARJ23354.1"/>
    </source>
</evidence>
<dbReference type="InterPro" id="IPR002347">
    <property type="entry name" value="SDR_fam"/>
</dbReference>
<accession>C2XXP7</accession>
<dbReference type="Proteomes" id="UP000194131">
    <property type="component" value="Unassembled WGS sequence"/>
</dbReference>
<dbReference type="InterPro" id="IPR050259">
    <property type="entry name" value="SDR"/>
</dbReference>
<dbReference type="PANTHER" id="PTHR42879:SF2">
    <property type="entry name" value="3-OXOACYL-[ACYL-CARRIER-PROTEIN] REDUCTASE FABG"/>
    <property type="match status" value="1"/>
</dbReference>
<dbReference type="OMA" id="SVNGGWH"/>
<dbReference type="AlphaFoldDB" id="A0A084J4A2"/>
<dbReference type="RefSeq" id="WP_002014593.1">
    <property type="nucleotide sequence ID" value="NZ_CAKJWQ010000035.1"/>
</dbReference>
<dbReference type="PRINTS" id="PR00081">
    <property type="entry name" value="GDHRDH"/>
</dbReference>
<reference evidence="5 13" key="2">
    <citation type="submission" date="2012-04" db="EMBL/GenBank/DDBJ databases">
        <title>The Genome Sequence of Bacillus cereus VD078.</title>
        <authorList>
            <consortium name="The Broad Institute Genome Sequencing Platform"/>
            <consortium name="The Broad Institute Genome Sequencing Center for Infectious Disease"/>
            <person name="Feldgarden M."/>
            <person name="Van der Auwera G.A."/>
            <person name="Mahillon J."/>
            <person name="Duprez V."/>
            <person name="Timmery S."/>
            <person name="Mattelet C."/>
            <person name="Dierick K."/>
            <person name="Sun M."/>
            <person name="Yu Z."/>
            <person name="Zhu L."/>
            <person name="Hu X."/>
            <person name="Shank E.B."/>
            <person name="Swiecicka I."/>
            <person name="Hansen B.M."/>
            <person name="Andrup L."/>
            <person name="Young S.K."/>
            <person name="Zeng Q."/>
            <person name="Gargeya S."/>
            <person name="Fitzgerald M."/>
            <person name="Haas B."/>
            <person name="Abouelleil A."/>
            <person name="Alvarado L."/>
            <person name="Arachchi H.M."/>
            <person name="Berlin A."/>
            <person name="Chapman S.B."/>
            <person name="Goldberg J."/>
            <person name="Griggs A."/>
            <person name="Gujja S."/>
            <person name="Hansen M."/>
            <person name="Howarth C."/>
            <person name="Imamovic A."/>
            <person name="Larimer J."/>
            <person name="McCowen C."/>
            <person name="Montmayeur A."/>
            <person name="Murphy C."/>
            <person name="Neiman D."/>
            <person name="Pearson M."/>
            <person name="Priest M."/>
            <person name="Roberts A."/>
            <person name="Saif S."/>
            <person name="Shea T."/>
            <person name="Sisk P."/>
            <person name="Sykes S."/>
            <person name="Wortman J."/>
            <person name="Nusbaum C."/>
            <person name="Birren B."/>
        </authorList>
    </citation>
    <scope>NUCLEOTIDE SEQUENCE [LARGE SCALE GENOMIC DNA]</scope>
    <source>
        <strain evidence="5 13">VD078</strain>
    </source>
</reference>
<dbReference type="EMBL" id="ACMP01000092">
    <property type="protein sequence ID" value="EEL69573.1"/>
    <property type="molecule type" value="Genomic_DNA"/>
</dbReference>
<reference evidence="6 14" key="3">
    <citation type="submission" date="2016-01" db="EMBL/GenBank/DDBJ databases">
        <authorList>
            <person name="McClelland M."/>
            <person name="Jain A."/>
            <person name="Saraogi P."/>
            <person name="Mendelson R."/>
            <person name="Westerman R."/>
            <person name="SanMiguel P."/>
            <person name="Csonka L."/>
        </authorList>
    </citation>
    <scope>NUCLEOTIDE SEQUENCE [LARGE SCALE GENOMIC DNA]</scope>
    <source>
        <strain evidence="6 14">PE8-15</strain>
    </source>
</reference>
<reference evidence="7 15" key="6">
    <citation type="submission" date="2017-01" db="EMBL/GenBank/DDBJ databases">
        <title>Bacillus cereus isolates.</title>
        <authorList>
            <person name="Beno S.M."/>
        </authorList>
    </citation>
    <scope>NUCLEOTIDE SEQUENCE [LARGE SCALE GENOMIC DNA]</scope>
    <source>
        <strain evidence="7 15">FSL W7-1108</strain>
    </source>
</reference>
<dbReference type="PANTHER" id="PTHR42879">
    <property type="entry name" value="3-OXOACYL-(ACYL-CARRIER-PROTEIN) REDUCTASE"/>
    <property type="match status" value="1"/>
</dbReference>
<dbReference type="Proteomes" id="UP000006976">
    <property type="component" value="Unassembled WGS sequence"/>
</dbReference>
<reference evidence="8 17" key="5">
    <citation type="submission" date="2016-12" db="EMBL/GenBank/DDBJ databases">
        <title>Genome Sequences of Twelve Sporeforming Bacillus Species Isolated from Foods.</title>
        <authorList>
            <person name="De Jong A."/>
            <person name="Holsappel S."/>
            <person name="Kuipers O.P."/>
        </authorList>
    </citation>
    <scope>NUCLEOTIDE SEQUENCE [LARGE SCALE GENOMIC DNA]</scope>
    <source>
        <strain evidence="8 17">S3E15</strain>
    </source>
</reference>
<dbReference type="EMBL" id="CABWMC010000002">
    <property type="protein sequence ID" value="VXB14922.1"/>
    <property type="molecule type" value="Genomic_DNA"/>
</dbReference>
<evidence type="ECO:0000313" key="6">
    <source>
        <dbReference type="EMBL" id="KWU55118.1"/>
    </source>
</evidence>
<evidence type="ECO:0000313" key="14">
    <source>
        <dbReference type="Proteomes" id="UP000065797"/>
    </source>
</evidence>
<dbReference type="CDD" id="cd05233">
    <property type="entry name" value="SDR_c"/>
    <property type="match status" value="1"/>
</dbReference>
<evidence type="ECO:0000313" key="20">
    <source>
        <dbReference type="Proteomes" id="UP000437562"/>
    </source>
</evidence>
<evidence type="ECO:0000313" key="18">
    <source>
        <dbReference type="Proteomes" id="UP000236165"/>
    </source>
</evidence>
<dbReference type="Gene3D" id="3.40.50.720">
    <property type="entry name" value="NAD(P)-binding Rossmann-like Domain"/>
    <property type="match status" value="1"/>
</dbReference>
<proteinExistence type="inferred from homology"/>
<dbReference type="EMBL" id="LRPH01000092">
    <property type="protein sequence ID" value="KWU55118.1"/>
    <property type="molecule type" value="Genomic_DNA"/>
</dbReference>
<dbReference type="EMBL" id="CP065877">
    <property type="protein sequence ID" value="QQA14468.1"/>
    <property type="molecule type" value="Genomic_DNA"/>
</dbReference>
<dbReference type="Proteomes" id="UP000001753">
    <property type="component" value="Chromosome"/>
</dbReference>
<name>A0A084J4A2_BACMY</name>
<dbReference type="Proteomes" id="UP000192932">
    <property type="component" value="Chromosome"/>
</dbReference>
<dbReference type="EMBL" id="MRWU01000003">
    <property type="protein sequence ID" value="OSX94565.1"/>
    <property type="molecule type" value="Genomic_DNA"/>
</dbReference>
<reference evidence="12 20" key="9">
    <citation type="submission" date="2019-10" db="EMBL/GenBank/DDBJ databases">
        <authorList>
            <person name="Karimi E."/>
        </authorList>
    </citation>
    <scope>NUCLEOTIDE SEQUENCE [LARGE SCALE GENOMIC DNA]</scope>
    <source>
        <strain evidence="12">Bacillus sp. 71</strain>
    </source>
</reference>
<accession>J8IYJ8</accession>
<evidence type="ECO:0000313" key="21">
    <source>
        <dbReference type="Proteomes" id="UP000596196"/>
    </source>
</evidence>
<accession>A0A084J4A2</accession>
<reference evidence="3 16" key="7">
    <citation type="submission" date="2017-04" db="EMBL/GenBank/DDBJ databases">
        <title>The Characteristic of a Fine Plant Growth-Promoting Rhizobacteria Bacillus mycoides Gnyt1 and its Whole Genome Sequencing Analysis.</title>
        <authorList>
            <person name="Li J.H."/>
            <person name="Yao T."/>
        </authorList>
    </citation>
    <scope>NUCLEOTIDE SEQUENCE [LARGE SCALE GENOMIC DNA]</scope>
    <source>
        <strain evidence="3 16">Gnyt1</strain>
    </source>
</reference>
<reference evidence="9 18" key="4">
    <citation type="submission" date="2016-10" db="EMBL/GenBank/DDBJ databases">
        <title>Genome Sequence of Bacillus weihenstephanensis GM6LP.</title>
        <authorList>
            <person name="Poehlein A."/>
            <person name="Wemheuer F."/>
            <person name="Hollensteiner J."/>
            <person name="Wemheuer B."/>
        </authorList>
    </citation>
    <scope>NUCLEOTIDE SEQUENCE [LARGE SCALE GENOMIC DNA]</scope>
    <source>
        <strain evidence="9 18">GM6LP</strain>
    </source>
</reference>
<reference evidence="4" key="1">
    <citation type="journal article" date="2012" name="Genome Res.">
        <title>Genomic characterization of the Bacillus cereus sensu lato species: Backdrop to the evolution of Bacillus anthracis.</title>
        <authorList>
            <person name="Zwick M.E."/>
            <person name="Joseph S.J."/>
            <person name="Didelot X."/>
            <person name="Chen P.E."/>
            <person name="Bishop-Lilly K.A."/>
            <person name="Stewart A.C."/>
            <person name="Willner K."/>
            <person name="Nolan N."/>
            <person name="Lentz S."/>
            <person name="Thomason M.K."/>
            <person name="Sozhamannan S."/>
            <person name="Mateczun A.J."/>
            <person name="Du L."/>
            <person name="Read T.D."/>
        </authorList>
    </citation>
    <scope>NUCLEOTIDE SEQUENCE [LARGE SCALE GENOMIC DNA]</scope>
    <source>
        <strain evidence="4">AH603</strain>
    </source>
</reference>
<protein>
    <submittedName>
        <fullName evidence="3">3-ketoacyl-ACP reductase</fullName>
    </submittedName>
    <submittedName>
        <fullName evidence="8">3-oxoacyl-[acyl-carrier protein] reductase-like protein</fullName>
        <ecNumber evidence="8 9">1.1.1.100</ecNumber>
    </submittedName>
    <submittedName>
        <fullName evidence="9">3-oxoacyl-[acyl-carrier-protein] reductase FabG</fullName>
    </submittedName>
    <submittedName>
        <fullName evidence="12">EF-P-5 aminopentanone reductase (EF-P repair enzyme), NADPH-dependent</fullName>
        <ecNumber evidence="12">1.1.1.-</ecNumber>
    </submittedName>
    <submittedName>
        <fullName evidence="10">SDR family oxidoreductase</fullName>
    </submittedName>
    <submittedName>
        <fullName evidence="4">Short-chain dehydrogenase/reductase SDR</fullName>
    </submittedName>
</protein>
<evidence type="ECO:0000256" key="2">
    <source>
        <dbReference type="ARBA" id="ARBA00023002"/>
    </source>
</evidence>
<accession>A0A653NBM7</accession>